<evidence type="ECO:0000256" key="6">
    <source>
        <dbReference type="ARBA" id="ARBA00022989"/>
    </source>
</evidence>
<dbReference type="FunFam" id="1.10.3430.10:FF:000007">
    <property type="entry name" value="Ammonium transporter"/>
    <property type="match status" value="1"/>
</dbReference>
<feature type="transmembrane region" description="Helical" evidence="10">
    <location>
        <begin position="160"/>
        <end position="183"/>
    </location>
</feature>
<evidence type="ECO:0000256" key="4">
    <source>
        <dbReference type="ARBA" id="ARBA00022475"/>
    </source>
</evidence>
<dbReference type="GO" id="GO:0008519">
    <property type="term" value="F:ammonium channel activity"/>
    <property type="evidence" value="ECO:0007669"/>
    <property type="project" value="InterPro"/>
</dbReference>
<evidence type="ECO:0000256" key="3">
    <source>
        <dbReference type="ARBA" id="ARBA00022448"/>
    </source>
</evidence>
<feature type="transmembrane region" description="Helical" evidence="10">
    <location>
        <begin position="357"/>
        <end position="375"/>
    </location>
</feature>
<feature type="domain" description="Ammonium transporter AmtB-like" evidence="12">
    <location>
        <begin position="11"/>
        <end position="405"/>
    </location>
</feature>
<feature type="transmembrane region" description="Helical" evidence="10">
    <location>
        <begin position="12"/>
        <end position="31"/>
    </location>
</feature>
<feature type="transmembrane region" description="Helical" evidence="10">
    <location>
        <begin position="43"/>
        <end position="65"/>
    </location>
</feature>
<dbReference type="InterPro" id="IPR029020">
    <property type="entry name" value="Ammonium/urea_transptr"/>
</dbReference>
<keyword evidence="3 10" id="KW-0813">Transport</keyword>
<dbReference type="InterPro" id="IPR001905">
    <property type="entry name" value="Ammonium_transpt"/>
</dbReference>
<dbReference type="PROSITE" id="PS01219">
    <property type="entry name" value="AMMONIUM_TRANSP"/>
    <property type="match status" value="1"/>
</dbReference>
<keyword evidence="7 10" id="KW-0472">Membrane</keyword>
<evidence type="ECO:0000256" key="5">
    <source>
        <dbReference type="ARBA" id="ARBA00022692"/>
    </source>
</evidence>
<dbReference type="PANTHER" id="PTHR43029:SF10">
    <property type="entry name" value="AMMONIUM TRANSPORTER MEP2"/>
    <property type="match status" value="1"/>
</dbReference>
<dbReference type="OrthoDB" id="9814202at2"/>
<evidence type="ECO:0000256" key="1">
    <source>
        <dbReference type="ARBA" id="ARBA00004651"/>
    </source>
</evidence>
<feature type="transmembrane region" description="Helical" evidence="10">
    <location>
        <begin position="127"/>
        <end position="148"/>
    </location>
</feature>
<proteinExistence type="inferred from homology"/>
<feature type="transmembrane region" description="Helical" evidence="10">
    <location>
        <begin position="195"/>
        <end position="214"/>
    </location>
</feature>
<dbReference type="EMBL" id="CP012670">
    <property type="protein sequence ID" value="AUX21598.1"/>
    <property type="molecule type" value="Genomic_DNA"/>
</dbReference>
<evidence type="ECO:0000259" key="12">
    <source>
        <dbReference type="Pfam" id="PF00909"/>
    </source>
</evidence>
<protein>
    <recommendedName>
        <fullName evidence="9 10">Ammonium transporter</fullName>
    </recommendedName>
</protein>
<dbReference type="RefSeq" id="WP_129346900.1">
    <property type="nucleotide sequence ID" value="NZ_CP012670.1"/>
</dbReference>
<dbReference type="InterPro" id="IPR024041">
    <property type="entry name" value="NH4_transpt_AmtB-like_dom"/>
</dbReference>
<gene>
    <name evidence="13" type="primary">amtB</name>
    <name evidence="13" type="ORF">SOCEGT47_020840</name>
</gene>
<feature type="transmembrane region" description="Helical" evidence="10">
    <location>
        <begin position="226"/>
        <end position="247"/>
    </location>
</feature>
<feature type="transmembrane region" description="Helical" evidence="10">
    <location>
        <begin position="283"/>
        <end position="302"/>
    </location>
</feature>
<keyword evidence="6 10" id="KW-1133">Transmembrane helix</keyword>
<evidence type="ECO:0000256" key="2">
    <source>
        <dbReference type="ARBA" id="ARBA00005887"/>
    </source>
</evidence>
<dbReference type="NCBIfam" id="TIGR00836">
    <property type="entry name" value="amt"/>
    <property type="match status" value="1"/>
</dbReference>
<evidence type="ECO:0000256" key="8">
    <source>
        <dbReference type="ARBA" id="ARBA00023177"/>
    </source>
</evidence>
<evidence type="ECO:0000313" key="14">
    <source>
        <dbReference type="Proteomes" id="UP000295781"/>
    </source>
</evidence>
<name>A0A4P2PYD8_SORCE</name>
<accession>A0A4P2PYD8</accession>
<evidence type="ECO:0000256" key="10">
    <source>
        <dbReference type="RuleBase" id="RU362002"/>
    </source>
</evidence>
<dbReference type="SUPFAM" id="SSF111352">
    <property type="entry name" value="Ammonium transporter"/>
    <property type="match status" value="1"/>
</dbReference>
<evidence type="ECO:0000256" key="9">
    <source>
        <dbReference type="ARBA" id="ARBA00050025"/>
    </source>
</evidence>
<evidence type="ECO:0000313" key="13">
    <source>
        <dbReference type="EMBL" id="AUX21598.1"/>
    </source>
</evidence>
<sequence length="436" mass="44566">MNEINASDTTWLLVSSALVLLMTPALALFYGGMVRTKNTLSTFMHSFFAMGLVTLAWVTLGYSMAFAETRGGLIGGLDHAFLNGVGTDPRSGTTVPHILFMAFQMMFAIITPALISGAYAERIKFSSYVVFTLLWSLAVYSPVCHWVWGPGGWLGARGALDFAGGTVVHLASGASALVVAILVGKRKGYPARKIVPHNLTMTLLGAGLLWFGWFGFNAGSALSANGLAAVAFVNTHIAAALGALAWALIEAVRYGKPSLLGVASGLVAGLVAITPAAGFVGPMGAMVIGLAAGAVCYGAVMLKGKLGYDDSLDAFGIHGVGGLLGALLTGVFASKVWNPAGQDGLLAGNTALFVEQVIAAVAAAAYAGVVTFVLVKGIGAVIGFRVDEEVEDEGLDGALHGEEAYSLGEGGAHAPVQAPTPSSVPAPAPVLAREGA</sequence>
<comment type="subcellular location">
    <subcellularLocation>
        <location evidence="1 10">Cell membrane</location>
        <topology evidence="1 10">Multi-pass membrane protein</topology>
    </subcellularLocation>
</comment>
<keyword evidence="4" id="KW-1003">Cell membrane</keyword>
<dbReference type="GO" id="GO:0005886">
    <property type="term" value="C:plasma membrane"/>
    <property type="evidence" value="ECO:0007669"/>
    <property type="project" value="UniProtKB-SubCell"/>
</dbReference>
<feature type="transmembrane region" description="Helical" evidence="10">
    <location>
        <begin position="259"/>
        <end position="277"/>
    </location>
</feature>
<dbReference type="Proteomes" id="UP000295781">
    <property type="component" value="Chromosome"/>
</dbReference>
<evidence type="ECO:0000256" key="11">
    <source>
        <dbReference type="SAM" id="MobiDB-lite"/>
    </source>
</evidence>
<feature type="transmembrane region" description="Helical" evidence="10">
    <location>
        <begin position="98"/>
        <end position="120"/>
    </location>
</feature>
<organism evidence="13 14">
    <name type="scientific">Sorangium cellulosum</name>
    <name type="common">Polyangium cellulosum</name>
    <dbReference type="NCBI Taxonomy" id="56"/>
    <lineage>
        <taxon>Bacteria</taxon>
        <taxon>Pseudomonadati</taxon>
        <taxon>Myxococcota</taxon>
        <taxon>Polyangia</taxon>
        <taxon>Polyangiales</taxon>
        <taxon>Polyangiaceae</taxon>
        <taxon>Sorangium</taxon>
    </lineage>
</organism>
<dbReference type="AlphaFoldDB" id="A0A4P2PYD8"/>
<feature type="region of interest" description="Disordered" evidence="11">
    <location>
        <begin position="409"/>
        <end position="436"/>
    </location>
</feature>
<dbReference type="Gene3D" id="1.10.3430.10">
    <property type="entry name" value="Ammonium transporter AmtB like domains"/>
    <property type="match status" value="1"/>
</dbReference>
<keyword evidence="8 10" id="KW-0924">Ammonia transport</keyword>
<reference evidence="13 14" key="1">
    <citation type="submission" date="2015-09" db="EMBL/GenBank/DDBJ databases">
        <title>Sorangium comparison.</title>
        <authorList>
            <person name="Zaburannyi N."/>
            <person name="Bunk B."/>
            <person name="Overmann J."/>
            <person name="Mueller R."/>
        </authorList>
    </citation>
    <scope>NUCLEOTIDE SEQUENCE [LARGE SCALE GENOMIC DNA]</scope>
    <source>
        <strain evidence="13 14">So ceGT47</strain>
    </source>
</reference>
<dbReference type="PANTHER" id="PTHR43029">
    <property type="entry name" value="AMMONIUM TRANSPORTER MEP2"/>
    <property type="match status" value="1"/>
</dbReference>
<comment type="similarity">
    <text evidence="2 10">Belongs to the ammonia transporter channel (TC 1.A.11.2) family.</text>
</comment>
<feature type="transmembrane region" description="Helical" evidence="10">
    <location>
        <begin position="314"/>
        <end position="337"/>
    </location>
</feature>
<evidence type="ECO:0000256" key="7">
    <source>
        <dbReference type="ARBA" id="ARBA00023136"/>
    </source>
</evidence>
<keyword evidence="5 10" id="KW-0812">Transmembrane</keyword>
<dbReference type="Pfam" id="PF00909">
    <property type="entry name" value="Ammonium_transp"/>
    <property type="match status" value="1"/>
</dbReference>
<dbReference type="InterPro" id="IPR018047">
    <property type="entry name" value="Ammonium_transpt_CS"/>
</dbReference>